<dbReference type="CTD" id="6755442"/>
<evidence type="ECO:0000313" key="11">
    <source>
        <dbReference type="EMBL" id="EDV22999.1"/>
    </source>
</evidence>
<dbReference type="HOGENOM" id="CLU_032341_1_2_1"/>
<comment type="similarity">
    <text evidence="10">Belongs to the glycosyltransferase 14 family.</text>
</comment>
<dbReference type="AlphaFoldDB" id="B3S1F6"/>
<dbReference type="eggNOG" id="KOG0799">
    <property type="taxonomic scope" value="Eukaryota"/>
</dbReference>
<dbReference type="PhylomeDB" id="B3S1F6"/>
<keyword evidence="12" id="KW-1185">Reference proteome</keyword>
<dbReference type="Proteomes" id="UP000009022">
    <property type="component" value="Unassembled WGS sequence"/>
</dbReference>
<protein>
    <recommendedName>
        <fullName evidence="13">Protein xylosyltransferase</fullName>
    </recommendedName>
</protein>
<dbReference type="GO" id="GO:0008375">
    <property type="term" value="F:acetylglucosaminyltransferase activity"/>
    <property type="evidence" value="ECO:0000318"/>
    <property type="project" value="GO_Central"/>
</dbReference>
<evidence type="ECO:0000313" key="12">
    <source>
        <dbReference type="Proteomes" id="UP000009022"/>
    </source>
</evidence>
<dbReference type="KEGG" id="tad:TRIADDRAFT_57812"/>
<keyword evidence="5" id="KW-0812">Transmembrane</keyword>
<dbReference type="FunCoup" id="B3S1F6">
    <property type="interactions" value="36"/>
</dbReference>
<dbReference type="PANTHER" id="PTHR19297">
    <property type="entry name" value="GLYCOSYLTRANSFERASE 14 FAMILY MEMBER"/>
    <property type="match status" value="1"/>
</dbReference>
<keyword evidence="8" id="KW-0472">Membrane</keyword>
<evidence type="ECO:0000256" key="8">
    <source>
        <dbReference type="ARBA" id="ARBA00023136"/>
    </source>
</evidence>
<comment type="pathway">
    <text evidence="2">Protein modification; protein glycosylation.</text>
</comment>
<evidence type="ECO:0000256" key="10">
    <source>
        <dbReference type="ARBA" id="ARBA00038150"/>
    </source>
</evidence>
<dbReference type="GeneID" id="6755442"/>
<evidence type="ECO:0000256" key="5">
    <source>
        <dbReference type="ARBA" id="ARBA00022692"/>
    </source>
</evidence>
<evidence type="ECO:0000256" key="3">
    <source>
        <dbReference type="ARBA" id="ARBA00022676"/>
    </source>
</evidence>
<evidence type="ECO:0000256" key="6">
    <source>
        <dbReference type="ARBA" id="ARBA00022968"/>
    </source>
</evidence>
<keyword evidence="9" id="KW-0325">Glycoprotein</keyword>
<evidence type="ECO:0008006" key="13">
    <source>
        <dbReference type="Google" id="ProtNLM"/>
    </source>
</evidence>
<dbReference type="InParanoid" id="B3S1F6"/>
<dbReference type="OMA" id="NEVREYN"/>
<dbReference type="RefSeq" id="XP_002113909.1">
    <property type="nucleotide sequence ID" value="XM_002113873.1"/>
</dbReference>
<organism evidence="11 12">
    <name type="scientific">Trichoplax adhaerens</name>
    <name type="common">Trichoplax reptans</name>
    <dbReference type="NCBI Taxonomy" id="10228"/>
    <lineage>
        <taxon>Eukaryota</taxon>
        <taxon>Metazoa</taxon>
        <taxon>Placozoa</taxon>
        <taxon>Uniplacotomia</taxon>
        <taxon>Trichoplacea</taxon>
        <taxon>Trichoplacidae</taxon>
        <taxon>Trichoplax</taxon>
    </lineage>
</organism>
<accession>B3S1F6</accession>
<dbReference type="InterPro" id="IPR003406">
    <property type="entry name" value="Glyco_trans_14"/>
</dbReference>
<evidence type="ECO:0000256" key="7">
    <source>
        <dbReference type="ARBA" id="ARBA00022989"/>
    </source>
</evidence>
<keyword evidence="3" id="KW-0328">Glycosyltransferase</keyword>
<keyword evidence="7" id="KW-1133">Transmembrane helix</keyword>
<evidence type="ECO:0000256" key="9">
    <source>
        <dbReference type="ARBA" id="ARBA00023180"/>
    </source>
</evidence>
<evidence type="ECO:0000256" key="1">
    <source>
        <dbReference type="ARBA" id="ARBA00004606"/>
    </source>
</evidence>
<dbReference type="PANTHER" id="PTHR19297:SF191">
    <property type="entry name" value="PROTEIN XYLOSYLTRANSFERASE"/>
    <property type="match status" value="1"/>
</dbReference>
<gene>
    <name evidence="11" type="ORF">TRIADDRAFT_57812</name>
</gene>
<dbReference type="Pfam" id="PF02485">
    <property type="entry name" value="Branch"/>
    <property type="match status" value="1"/>
</dbReference>
<dbReference type="GO" id="GO:0016020">
    <property type="term" value="C:membrane"/>
    <property type="evidence" value="ECO:0007669"/>
    <property type="project" value="UniProtKB-SubCell"/>
</dbReference>
<keyword evidence="4" id="KW-0808">Transferase</keyword>
<keyword evidence="6" id="KW-0735">Signal-anchor</keyword>
<evidence type="ECO:0000256" key="4">
    <source>
        <dbReference type="ARBA" id="ARBA00022679"/>
    </source>
</evidence>
<dbReference type="EMBL" id="DS985247">
    <property type="protein sequence ID" value="EDV22999.1"/>
    <property type="molecule type" value="Genomic_DNA"/>
</dbReference>
<evidence type="ECO:0000256" key="2">
    <source>
        <dbReference type="ARBA" id="ARBA00004922"/>
    </source>
</evidence>
<dbReference type="STRING" id="10228.B3S1F6"/>
<reference evidence="11 12" key="1">
    <citation type="journal article" date="2008" name="Nature">
        <title>The Trichoplax genome and the nature of placozoans.</title>
        <authorList>
            <person name="Srivastava M."/>
            <person name="Begovic E."/>
            <person name="Chapman J."/>
            <person name="Putnam N.H."/>
            <person name="Hellsten U."/>
            <person name="Kawashima T."/>
            <person name="Kuo A."/>
            <person name="Mitros T."/>
            <person name="Salamov A."/>
            <person name="Carpenter M.L."/>
            <person name="Signorovitch A.Y."/>
            <person name="Moreno M.A."/>
            <person name="Kamm K."/>
            <person name="Grimwood J."/>
            <person name="Schmutz J."/>
            <person name="Shapiro H."/>
            <person name="Grigoriev I.V."/>
            <person name="Buss L.W."/>
            <person name="Schierwater B."/>
            <person name="Dellaporta S.L."/>
            <person name="Rokhsar D.S."/>
        </authorList>
    </citation>
    <scope>NUCLEOTIDE SEQUENCE [LARGE SCALE GENOMIC DNA]</scope>
    <source>
        <strain evidence="11 12">Grell-BS-1999</strain>
    </source>
</reference>
<sequence length="463" mass="53872">MKKILQVLLTVTSFCGLIITLYLSRNFMPLLSALKIQSTYFNDSFDDLPKPLIVNFSDSFMIQKQSPGCLQKFDPYIGYYSRFGTNNYYGSVFKNKPRCDKIIGNDNHNIKHVTDKLKNSGKRSTISDQRLADFSSNCSNFTPYFPVLPFSKAELEYPIAYILTAHRDAEQVLRLLQAIYVPQNIYCIHADSKSSLAFHNVLRNFAKCFDNVFLTKSISVVYASYSRLEADLLCMNDLLHSKKPWKYVINLCGQDFPLKTNREIVTYLKSLHGKNDVETYLAPHLKWRWQKVYKTINDQLINTAKDKESLTGIELFKGSAYYALTYEFCRFVFTNPDAIRLRNWLKTTYSPDENFWATLQRHRDAPGRYDNTQRNKRYNMKIKLARWGGESCKGFFLRGVCVFGTGDLPSLVKEEYMFANKFILTYDHITVDCLTSYRYSKMVMDYAESLDRMVNRRMSGTKL</sequence>
<proteinExistence type="inferred from homology"/>
<dbReference type="OrthoDB" id="2019572at2759"/>
<comment type="subcellular location">
    <subcellularLocation>
        <location evidence="1">Membrane</location>
        <topology evidence="1">Single-pass type II membrane protein</topology>
    </subcellularLocation>
</comment>
<name>B3S1F6_TRIAD</name>